<evidence type="ECO:0000313" key="2">
    <source>
        <dbReference type="EMBL" id="MBD8061192.1"/>
    </source>
</evidence>
<dbReference type="Pfam" id="PF12502">
    <property type="entry name" value="DUF3710"/>
    <property type="match status" value="1"/>
</dbReference>
<name>A0ABR8YYP7_9MICO</name>
<dbReference type="InterPro" id="IPR022183">
    <property type="entry name" value="DUF3710"/>
</dbReference>
<comment type="caution">
    <text evidence="2">The sequence shown here is derived from an EMBL/GenBank/DDBJ whole genome shotgun (WGS) entry which is preliminary data.</text>
</comment>
<dbReference type="Proteomes" id="UP000661894">
    <property type="component" value="Unassembled WGS sequence"/>
</dbReference>
<organism evidence="2 3">
    <name type="scientific">Oceanitalea stevensii</name>
    <dbReference type="NCBI Taxonomy" id="2763072"/>
    <lineage>
        <taxon>Bacteria</taxon>
        <taxon>Bacillati</taxon>
        <taxon>Actinomycetota</taxon>
        <taxon>Actinomycetes</taxon>
        <taxon>Micrococcales</taxon>
        <taxon>Bogoriellaceae</taxon>
        <taxon>Georgenia</taxon>
    </lineage>
</organism>
<feature type="region of interest" description="Disordered" evidence="1">
    <location>
        <begin position="1"/>
        <end position="48"/>
    </location>
</feature>
<feature type="compositionally biased region" description="Acidic residues" evidence="1">
    <location>
        <begin position="20"/>
        <end position="32"/>
    </location>
</feature>
<feature type="region of interest" description="Disordered" evidence="1">
    <location>
        <begin position="216"/>
        <end position="243"/>
    </location>
</feature>
<dbReference type="RefSeq" id="WP_251838328.1">
    <property type="nucleotide sequence ID" value="NZ_JACSPO010000001.1"/>
</dbReference>
<evidence type="ECO:0000256" key="1">
    <source>
        <dbReference type="SAM" id="MobiDB-lite"/>
    </source>
</evidence>
<feature type="compositionally biased region" description="Low complexity" evidence="1">
    <location>
        <begin position="216"/>
        <end position="228"/>
    </location>
</feature>
<accession>A0ABR8YYP7</accession>
<gene>
    <name evidence="2" type="ORF">H9624_02485</name>
</gene>
<sequence>MGLFSRRRKGDEAAPAETDAPTEDATTEDASADDAAAAPSGRGPWDVADVPELGQRLDLGALRVPARPGLKLRMEMDKRTRQVVATSLSVSGSALQLQAFAAPRSGGLWADLRPEIIASVEKQGGTADEVDGPFGREILARLPVTTQDGRMGHRPARFIGADGPRWFLRGVLSGRAAVDPDAAAELEDLFADVVVVRGQEARPPRDVLMLRVPGKAGAGTTAEETPTTSFDPLARGPEITEIR</sequence>
<keyword evidence="3" id="KW-1185">Reference proteome</keyword>
<protein>
    <submittedName>
        <fullName evidence="2">DUF3710 domain-containing protein</fullName>
    </submittedName>
</protein>
<evidence type="ECO:0000313" key="3">
    <source>
        <dbReference type="Proteomes" id="UP000661894"/>
    </source>
</evidence>
<proteinExistence type="predicted"/>
<reference evidence="2 3" key="1">
    <citation type="submission" date="2020-08" db="EMBL/GenBank/DDBJ databases">
        <title>A Genomic Blueprint of the Chicken Gut Microbiome.</title>
        <authorList>
            <person name="Gilroy R."/>
            <person name="Ravi A."/>
            <person name="Getino M."/>
            <person name="Pursley I."/>
            <person name="Horton D.L."/>
            <person name="Alikhan N.-F."/>
            <person name="Baker D."/>
            <person name="Gharbi K."/>
            <person name="Hall N."/>
            <person name="Watson M."/>
            <person name="Adriaenssens E.M."/>
            <person name="Foster-Nyarko E."/>
            <person name="Jarju S."/>
            <person name="Secka A."/>
            <person name="Antonio M."/>
            <person name="Oren A."/>
            <person name="Chaudhuri R."/>
            <person name="La Ragione R.M."/>
            <person name="Hildebrand F."/>
            <person name="Pallen M.J."/>
        </authorList>
    </citation>
    <scope>NUCLEOTIDE SEQUENCE [LARGE SCALE GENOMIC DNA]</scope>
    <source>
        <strain evidence="2 3">Sa1BUA1</strain>
    </source>
</reference>
<dbReference type="EMBL" id="JACSPO010000001">
    <property type="protein sequence ID" value="MBD8061192.1"/>
    <property type="molecule type" value="Genomic_DNA"/>
</dbReference>